<protein>
    <recommendedName>
        <fullName evidence="1">Cupin type-2 domain-containing protein</fullName>
    </recommendedName>
</protein>
<dbReference type="PANTHER" id="PTHR36156:SF2">
    <property type="entry name" value="CUPIN TYPE-2 DOMAIN-CONTAINING PROTEIN"/>
    <property type="match status" value="1"/>
</dbReference>
<comment type="caution">
    <text evidence="2">The sequence shown here is derived from an EMBL/GenBank/DDBJ whole genome shotgun (WGS) entry which is preliminary data.</text>
</comment>
<dbReference type="AlphaFoldDB" id="A0A9N9YSA9"/>
<dbReference type="EMBL" id="CABFNQ020000736">
    <property type="protein sequence ID" value="CAH0028737.1"/>
    <property type="molecule type" value="Genomic_DNA"/>
</dbReference>
<dbReference type="InterPro" id="IPR016161">
    <property type="entry name" value="Ald_DH/histidinol_DH"/>
</dbReference>
<dbReference type="OrthoDB" id="5840532at2759"/>
<feature type="domain" description="Cupin type-2" evidence="1">
    <location>
        <begin position="509"/>
        <end position="576"/>
    </location>
</feature>
<reference evidence="2" key="1">
    <citation type="submission" date="2021-10" db="EMBL/GenBank/DDBJ databases">
        <authorList>
            <person name="Piombo E."/>
        </authorList>
    </citation>
    <scope>NUCLEOTIDE SEQUENCE</scope>
</reference>
<dbReference type="InterPro" id="IPR013096">
    <property type="entry name" value="Cupin_2"/>
</dbReference>
<accession>A0A9N9YSA9</accession>
<evidence type="ECO:0000259" key="1">
    <source>
        <dbReference type="Pfam" id="PF07883"/>
    </source>
</evidence>
<dbReference type="Proteomes" id="UP000696573">
    <property type="component" value="Unassembled WGS sequence"/>
</dbReference>
<dbReference type="SUPFAM" id="SSF53720">
    <property type="entry name" value="ALDH-like"/>
    <property type="match status" value="1"/>
</dbReference>
<evidence type="ECO:0000313" key="3">
    <source>
        <dbReference type="Proteomes" id="UP000696573"/>
    </source>
</evidence>
<dbReference type="Gene3D" id="2.60.120.10">
    <property type="entry name" value="Jelly Rolls"/>
    <property type="match status" value="1"/>
</dbReference>
<organism evidence="2 3">
    <name type="scientific">Clonostachys rhizophaga</name>
    <dbReference type="NCBI Taxonomy" id="160324"/>
    <lineage>
        <taxon>Eukaryota</taxon>
        <taxon>Fungi</taxon>
        <taxon>Dikarya</taxon>
        <taxon>Ascomycota</taxon>
        <taxon>Pezizomycotina</taxon>
        <taxon>Sordariomycetes</taxon>
        <taxon>Hypocreomycetidae</taxon>
        <taxon>Hypocreales</taxon>
        <taxon>Bionectriaceae</taxon>
        <taxon>Clonostachys</taxon>
    </lineage>
</organism>
<dbReference type="Gene3D" id="3.40.605.10">
    <property type="entry name" value="Aldehyde Dehydrogenase, Chain A, domain 1"/>
    <property type="match status" value="1"/>
</dbReference>
<dbReference type="InterPro" id="IPR047142">
    <property type="entry name" value="OryJ/VirC-like"/>
</dbReference>
<evidence type="ECO:0000313" key="2">
    <source>
        <dbReference type="EMBL" id="CAH0028737.1"/>
    </source>
</evidence>
<sequence>MTSVLDQYRIVNAAWTEGRLENVLQRQKELALLHTNIKKFSSGLIKAICHDVQISDVSAADELELTLKLIRQLYDSLDFPGTLSKEKLVRNGGSTLDNLVPLGPILIDASPYSPFSSVLAPLAAAVAAGSAAIILAPSQTPTLNIELRALIAKSLDFEAFAITEDDSTGTRQQLGAKYFGAAALQNLAERDSLSASLYKANPLIRILSPPSGIPAVFVDRSAQDLEAVSSHLLQLGPNAPRANPLRIPRLVFVDEIHIDQLEKSIYAGSGANQQLSFPNDKNKSQAFVQFVQSTLPSIRQISTADGRLPAVITLHDSNEIVFENVHKAVEMLAESTNGLLLVSTRSLDHGIDILNKINSNNPSQAVYVFAAPKASSYVALFTNTLQVFINSIPRWSLAAVAPSTSNAADLLPYRREDFSVNKPITQEPLKPVQALTTSANAGTPLRRVVTHHNGSSSAVLSDDKIQLSSGFGSNAVTIWRNDKYPAELVDKDPVSTSPVIYAPGSLIRVVDFPPNSSGHNHRTASLDYGIVIEGQLEMALSDGSKTIVHAGDVVVQQATLHQWNNLTNEWSRVIFVLLPSEKMVHGISVTETGVPEKYLPENNG</sequence>
<dbReference type="SUPFAM" id="SSF51182">
    <property type="entry name" value="RmlC-like cupins"/>
    <property type="match status" value="1"/>
</dbReference>
<dbReference type="InterPro" id="IPR011051">
    <property type="entry name" value="RmlC_Cupin_sf"/>
</dbReference>
<dbReference type="PANTHER" id="PTHR36156">
    <property type="entry name" value="SLR2101 PROTEIN"/>
    <property type="match status" value="1"/>
</dbReference>
<dbReference type="GO" id="GO:0016491">
    <property type="term" value="F:oxidoreductase activity"/>
    <property type="evidence" value="ECO:0007669"/>
    <property type="project" value="InterPro"/>
</dbReference>
<dbReference type="CDD" id="cd02231">
    <property type="entry name" value="cupin_BLL6423-like"/>
    <property type="match status" value="1"/>
</dbReference>
<gene>
    <name evidence="2" type="ORF">CRHIZ90672A_00014292</name>
</gene>
<dbReference type="InterPro" id="IPR014710">
    <property type="entry name" value="RmlC-like_jellyroll"/>
</dbReference>
<dbReference type="InterPro" id="IPR016162">
    <property type="entry name" value="Ald_DH_N"/>
</dbReference>
<keyword evidence="3" id="KW-1185">Reference proteome</keyword>
<dbReference type="Pfam" id="PF07883">
    <property type="entry name" value="Cupin_2"/>
    <property type="match status" value="1"/>
</dbReference>
<proteinExistence type="predicted"/>
<name>A0A9N9YSA9_9HYPO</name>